<feature type="chain" id="PRO_5004992210" description="Outer membrane protein beta-barrel domain protein" evidence="1">
    <location>
        <begin position="25"/>
        <end position="193"/>
    </location>
</feature>
<accession>Z4WZN0</accession>
<name>Z4WZN0_9PORP</name>
<evidence type="ECO:0000256" key="1">
    <source>
        <dbReference type="SAM" id="SignalP"/>
    </source>
</evidence>
<reference evidence="2 3" key="1">
    <citation type="submission" date="2014-01" db="EMBL/GenBank/DDBJ databases">
        <authorList>
            <person name="Durkin A.S."/>
            <person name="McCorrison J."/>
            <person name="Torralba M."/>
            <person name="Gillis M."/>
            <person name="Haft D.H."/>
            <person name="Methe B."/>
            <person name="Sutton G."/>
            <person name="Nelson K.E."/>
        </authorList>
    </citation>
    <scope>NUCLEOTIDE SEQUENCE [LARGE SCALE GENOMIC DNA]</scope>
    <source>
        <strain evidence="2 3">ATCC 51270</strain>
    </source>
</reference>
<keyword evidence="3" id="KW-1185">Reference proteome</keyword>
<dbReference type="Proteomes" id="UP000023482">
    <property type="component" value="Unassembled WGS sequence"/>
</dbReference>
<dbReference type="AlphaFoldDB" id="Z4WZN0"/>
<gene>
    <name evidence="2" type="ORF">HMPREF0636_1135</name>
</gene>
<proteinExistence type="predicted"/>
<dbReference type="InterPro" id="IPR011250">
    <property type="entry name" value="OMP/PagP_B-barrel"/>
</dbReference>
<evidence type="ECO:0000313" key="2">
    <source>
        <dbReference type="EMBL" id="EWC93215.1"/>
    </source>
</evidence>
<dbReference type="PATRIC" id="fig|887901.3.peg.293"/>
<evidence type="ECO:0008006" key="4">
    <source>
        <dbReference type="Google" id="ProtNLM"/>
    </source>
</evidence>
<evidence type="ECO:0000313" key="3">
    <source>
        <dbReference type="Proteomes" id="UP000023482"/>
    </source>
</evidence>
<keyword evidence="1" id="KW-0732">Signal</keyword>
<protein>
    <recommendedName>
        <fullName evidence="4">Outer membrane protein beta-barrel domain protein</fullName>
    </recommendedName>
</protein>
<dbReference type="SUPFAM" id="SSF56925">
    <property type="entry name" value="OMPA-like"/>
    <property type="match status" value="1"/>
</dbReference>
<organism evidence="2 3">
    <name type="scientific">Porphyromonas catoniae ATCC 51270</name>
    <dbReference type="NCBI Taxonomy" id="887901"/>
    <lineage>
        <taxon>Bacteria</taxon>
        <taxon>Pseudomonadati</taxon>
        <taxon>Bacteroidota</taxon>
        <taxon>Bacteroidia</taxon>
        <taxon>Bacteroidales</taxon>
        <taxon>Porphyromonadaceae</taxon>
        <taxon>Porphyromonas</taxon>
    </lineage>
</organism>
<comment type="caution">
    <text evidence="2">The sequence shown here is derived from an EMBL/GenBank/DDBJ whole genome shotgun (WGS) entry which is preliminary data.</text>
</comment>
<sequence>MKNKMKKFLLAALVFVGSLSVANAQEIISKGSSMVNVGIGLGHHFGSDGMSIPPLSVAYDYSIVSGLIDRNNGAITLGGYGAFTSGSMTYRAPGYSSSASYTHILLGFRGMFHYQFAPKLDTYAGLMLGYHIGSTSYSNSGPMGSHSNSGLTGSGFDIGVLLGARYFFTPRIGAFTELGYSLPYWNLGVTFKL</sequence>
<dbReference type="EMBL" id="JDFF01000008">
    <property type="protein sequence ID" value="EWC93215.1"/>
    <property type="molecule type" value="Genomic_DNA"/>
</dbReference>
<feature type="signal peptide" evidence="1">
    <location>
        <begin position="1"/>
        <end position="24"/>
    </location>
</feature>